<dbReference type="PANTHER" id="PTHR33991:SF1">
    <property type="entry name" value="DNA REPAIR PROTEIN RECO"/>
    <property type="match status" value="1"/>
</dbReference>
<accession>A0A3N1UU75</accession>
<comment type="similarity">
    <text evidence="1 7">Belongs to the RecO family.</text>
</comment>
<dbReference type="Gene3D" id="2.40.50.140">
    <property type="entry name" value="Nucleic acid-binding proteins"/>
    <property type="match status" value="1"/>
</dbReference>
<keyword evidence="5 7" id="KW-0234">DNA repair</keyword>
<gene>
    <name evidence="7" type="primary">recO</name>
    <name evidence="9" type="ORF">EDC27_1279</name>
</gene>
<dbReference type="InterPro" id="IPR022572">
    <property type="entry name" value="DNA_rep/recomb_RecO_N"/>
</dbReference>
<evidence type="ECO:0000256" key="7">
    <source>
        <dbReference type="HAMAP-Rule" id="MF_00201"/>
    </source>
</evidence>
<evidence type="ECO:0000313" key="10">
    <source>
        <dbReference type="Proteomes" id="UP000276223"/>
    </source>
</evidence>
<dbReference type="GO" id="GO:0043590">
    <property type="term" value="C:bacterial nucleoid"/>
    <property type="evidence" value="ECO:0007669"/>
    <property type="project" value="TreeGrafter"/>
</dbReference>
<organism evidence="9 10">
    <name type="scientific">Desulfosoma caldarium</name>
    <dbReference type="NCBI Taxonomy" id="610254"/>
    <lineage>
        <taxon>Bacteria</taxon>
        <taxon>Pseudomonadati</taxon>
        <taxon>Thermodesulfobacteriota</taxon>
        <taxon>Syntrophobacteria</taxon>
        <taxon>Syntrophobacterales</taxon>
        <taxon>Syntrophobacteraceae</taxon>
        <taxon>Desulfosoma</taxon>
    </lineage>
</organism>
<keyword evidence="10" id="KW-1185">Reference proteome</keyword>
<evidence type="ECO:0000256" key="6">
    <source>
        <dbReference type="ARBA" id="ARBA00033409"/>
    </source>
</evidence>
<dbReference type="InterPro" id="IPR042242">
    <property type="entry name" value="RecO_C"/>
</dbReference>
<dbReference type="Pfam" id="PF02565">
    <property type="entry name" value="RecO_C"/>
    <property type="match status" value="1"/>
</dbReference>
<comment type="caution">
    <text evidence="9">The sequence shown here is derived from an EMBL/GenBank/DDBJ whole genome shotgun (WGS) entry which is preliminary data.</text>
</comment>
<dbReference type="HAMAP" id="MF_00201">
    <property type="entry name" value="RecO"/>
    <property type="match status" value="1"/>
</dbReference>
<comment type="function">
    <text evidence="7">Involved in DNA repair and RecF pathway recombination.</text>
</comment>
<sequence>MNLIETEAVVLHASDYGESDRIVTFFTLASGLVRALAKGARRSRERFVHAFEPNSVVRLSFRQRRGLAWVESCRLVEGNLGLRSDPSRWAYAGLLVETTLRLHPENLPNTQFYALLCGALARLGTERDPVNVAALFLVRGIHLVGGLPSLESCGQCGRKLGESSTWTLSLGAGRFACQAHGLNHAGAITLDKGSAILLHAMLQGPVEKIWRFRLRKGMASEIVRAAAAWVEEQSGQRLKSRRALNCVMDPRWAEECNP</sequence>
<dbReference type="Gene3D" id="6.20.220.20">
    <property type="entry name" value="Recombination protein O, zinc-binding domain"/>
    <property type="match status" value="1"/>
</dbReference>
<evidence type="ECO:0000256" key="3">
    <source>
        <dbReference type="ARBA" id="ARBA00022763"/>
    </source>
</evidence>
<dbReference type="Gene3D" id="1.20.1440.120">
    <property type="entry name" value="Recombination protein O, C-terminal domain"/>
    <property type="match status" value="1"/>
</dbReference>
<reference evidence="9 10" key="1">
    <citation type="submission" date="2018-11" db="EMBL/GenBank/DDBJ databases">
        <title>Genomic Encyclopedia of Type Strains, Phase IV (KMG-IV): sequencing the most valuable type-strain genomes for metagenomic binning, comparative biology and taxonomic classification.</title>
        <authorList>
            <person name="Goeker M."/>
        </authorList>
    </citation>
    <scope>NUCLEOTIDE SEQUENCE [LARGE SCALE GENOMIC DNA]</scope>
    <source>
        <strain evidence="9 10">DSM 22027</strain>
    </source>
</reference>
<evidence type="ECO:0000259" key="8">
    <source>
        <dbReference type="Pfam" id="PF11967"/>
    </source>
</evidence>
<dbReference type="InterPro" id="IPR003717">
    <property type="entry name" value="RecO"/>
</dbReference>
<dbReference type="InterPro" id="IPR012340">
    <property type="entry name" value="NA-bd_OB-fold"/>
</dbReference>
<keyword evidence="4 7" id="KW-0233">DNA recombination</keyword>
<dbReference type="NCBIfam" id="TIGR00613">
    <property type="entry name" value="reco"/>
    <property type="match status" value="1"/>
</dbReference>
<dbReference type="GO" id="GO:0006310">
    <property type="term" value="P:DNA recombination"/>
    <property type="evidence" value="ECO:0007669"/>
    <property type="project" value="UniProtKB-UniRule"/>
</dbReference>
<dbReference type="SUPFAM" id="SSF50249">
    <property type="entry name" value="Nucleic acid-binding proteins"/>
    <property type="match status" value="1"/>
</dbReference>
<dbReference type="GO" id="GO:0006302">
    <property type="term" value="P:double-strand break repair"/>
    <property type="evidence" value="ECO:0007669"/>
    <property type="project" value="TreeGrafter"/>
</dbReference>
<name>A0A3N1UU75_9BACT</name>
<dbReference type="AlphaFoldDB" id="A0A3N1UU75"/>
<dbReference type="PANTHER" id="PTHR33991">
    <property type="entry name" value="DNA REPAIR PROTEIN RECO"/>
    <property type="match status" value="1"/>
</dbReference>
<protein>
    <recommendedName>
        <fullName evidence="2 7">DNA repair protein RecO</fullName>
    </recommendedName>
    <alternativeName>
        <fullName evidence="6 7">Recombination protein O</fullName>
    </alternativeName>
</protein>
<evidence type="ECO:0000256" key="5">
    <source>
        <dbReference type="ARBA" id="ARBA00023204"/>
    </source>
</evidence>
<evidence type="ECO:0000256" key="1">
    <source>
        <dbReference type="ARBA" id="ARBA00007452"/>
    </source>
</evidence>
<feature type="domain" description="DNA replication/recombination mediator RecO N-terminal" evidence="8">
    <location>
        <begin position="1"/>
        <end position="77"/>
    </location>
</feature>
<dbReference type="EMBL" id="RJVA01000011">
    <property type="protein sequence ID" value="ROQ93268.1"/>
    <property type="molecule type" value="Genomic_DNA"/>
</dbReference>
<dbReference type="SUPFAM" id="SSF57863">
    <property type="entry name" value="ArfGap/RecO-like zinc finger"/>
    <property type="match status" value="1"/>
</dbReference>
<proteinExistence type="inferred from homology"/>
<evidence type="ECO:0000313" key="9">
    <source>
        <dbReference type="EMBL" id="ROQ93268.1"/>
    </source>
</evidence>
<dbReference type="Proteomes" id="UP000276223">
    <property type="component" value="Unassembled WGS sequence"/>
</dbReference>
<evidence type="ECO:0000256" key="4">
    <source>
        <dbReference type="ARBA" id="ARBA00023172"/>
    </source>
</evidence>
<dbReference type="Pfam" id="PF11967">
    <property type="entry name" value="RecO_N"/>
    <property type="match status" value="1"/>
</dbReference>
<dbReference type="InterPro" id="IPR037278">
    <property type="entry name" value="ARFGAP/RecO"/>
</dbReference>
<keyword evidence="3 7" id="KW-0227">DNA damage</keyword>
<evidence type="ECO:0000256" key="2">
    <source>
        <dbReference type="ARBA" id="ARBA00021310"/>
    </source>
</evidence>